<dbReference type="EMBL" id="JAMD01000004">
    <property type="protein sequence ID" value="KEJ96132.1"/>
    <property type="molecule type" value="Genomic_DNA"/>
</dbReference>
<dbReference type="OrthoDB" id="9813140at2"/>
<protein>
    <submittedName>
        <fullName evidence="1">Stress responsive protein</fullName>
    </submittedName>
</protein>
<keyword evidence="2" id="KW-1185">Reference proteome</keyword>
<evidence type="ECO:0000313" key="1">
    <source>
        <dbReference type="EMBL" id="KEJ96132.1"/>
    </source>
</evidence>
<evidence type="ECO:0000313" key="2">
    <source>
        <dbReference type="Proteomes" id="UP000027746"/>
    </source>
</evidence>
<reference evidence="1 2" key="1">
    <citation type="submission" date="2014-01" db="EMBL/GenBank/DDBJ databases">
        <title>Sulfitobacter sp. H3 (MCCC 1A00686) Genome Sequencing.</title>
        <authorList>
            <person name="Lai Q."/>
            <person name="Hong Z."/>
        </authorList>
    </citation>
    <scope>NUCLEOTIDE SEQUENCE [LARGE SCALE GENOMIC DNA]</scope>
    <source>
        <strain evidence="1 2">H3</strain>
    </source>
</reference>
<dbReference type="AlphaFoldDB" id="A0A073JEI3"/>
<dbReference type="GeneID" id="68871050"/>
<name>A0A073JEI3_9RHOB</name>
<dbReference type="PROSITE" id="PS51502">
    <property type="entry name" value="S_R_A_B_BARREL"/>
    <property type="match status" value="1"/>
</dbReference>
<proteinExistence type="predicted"/>
<accession>A0A073JEI3</accession>
<organism evidence="1 2">
    <name type="scientific">Pseudosulfitobacter pseudonitzschiae</name>
    <dbReference type="NCBI Taxonomy" id="1402135"/>
    <lineage>
        <taxon>Bacteria</taxon>
        <taxon>Pseudomonadati</taxon>
        <taxon>Pseudomonadota</taxon>
        <taxon>Alphaproteobacteria</taxon>
        <taxon>Rhodobacterales</taxon>
        <taxon>Roseobacteraceae</taxon>
        <taxon>Pseudosulfitobacter</taxon>
    </lineage>
</organism>
<dbReference type="Pfam" id="PF07876">
    <property type="entry name" value="Dabb"/>
    <property type="match status" value="1"/>
</dbReference>
<dbReference type="InterPro" id="IPR013097">
    <property type="entry name" value="Dabb"/>
</dbReference>
<sequence length="97" mass="10866">MSERPAIRHVVFFSAKDPADVARIIEGLSLLADIPHSDVFEVRRNIRDDALSGEADVVVYAEFASAEALTAYKAHPLYQESINRVRPLRDLRIAADF</sequence>
<dbReference type="SMART" id="SM00886">
    <property type="entry name" value="Dabb"/>
    <property type="match status" value="1"/>
</dbReference>
<dbReference type="Gene3D" id="3.30.70.100">
    <property type="match status" value="1"/>
</dbReference>
<dbReference type="Proteomes" id="UP000027746">
    <property type="component" value="Unassembled WGS sequence"/>
</dbReference>
<gene>
    <name evidence="1" type="ORF">SUH3_17880</name>
</gene>
<dbReference type="InterPro" id="IPR011008">
    <property type="entry name" value="Dimeric_a/b-barrel"/>
</dbReference>
<dbReference type="SUPFAM" id="SSF54909">
    <property type="entry name" value="Dimeric alpha+beta barrel"/>
    <property type="match status" value="1"/>
</dbReference>
<dbReference type="RefSeq" id="WP_037925223.1">
    <property type="nucleotide sequence ID" value="NZ_CP054599.1"/>
</dbReference>
<comment type="caution">
    <text evidence="1">The sequence shown here is derived from an EMBL/GenBank/DDBJ whole genome shotgun (WGS) entry which is preliminary data.</text>
</comment>